<proteinExistence type="predicted"/>
<evidence type="ECO:0000313" key="3">
    <source>
        <dbReference type="EMBL" id="SFO81160.1"/>
    </source>
</evidence>
<organism evidence="3 4">
    <name type="scientific">Amycolatopsis rubida</name>
    <dbReference type="NCBI Taxonomy" id="112413"/>
    <lineage>
        <taxon>Bacteria</taxon>
        <taxon>Bacillati</taxon>
        <taxon>Actinomycetota</taxon>
        <taxon>Actinomycetes</taxon>
        <taxon>Pseudonocardiales</taxon>
        <taxon>Pseudonocardiaceae</taxon>
        <taxon>Amycolatopsis</taxon>
    </lineage>
</organism>
<dbReference type="EMBL" id="JAAGNC010000104">
    <property type="protein sequence ID" value="NEC58206.1"/>
    <property type="molecule type" value="Genomic_DNA"/>
</dbReference>
<keyword evidence="5" id="KW-1185">Reference proteome</keyword>
<evidence type="ECO:0000313" key="2">
    <source>
        <dbReference type="EMBL" id="NEC58206.1"/>
    </source>
</evidence>
<dbReference type="Gene3D" id="1.20.1290.10">
    <property type="entry name" value="AhpD-like"/>
    <property type="match status" value="1"/>
</dbReference>
<dbReference type="Proteomes" id="UP000470404">
    <property type="component" value="Unassembled WGS sequence"/>
</dbReference>
<dbReference type="PANTHER" id="PTHR34846:SF5">
    <property type="entry name" value="CARBOXYMUCONOLACTONE DECARBOXYLASE-LIKE DOMAIN-CONTAINING PROTEIN"/>
    <property type="match status" value="1"/>
</dbReference>
<sequence length="188" mass="20554">MPRIPVKRAADGGPVLKLFYRIAGKRYGAVPEPMAVAAHHRGLLRTSMVHELMAEKASKHLPANVRELAVYRVATQIGCSWCVDFGTMLQRHDGLDIDRLKHIDEYATSPLFTRQERLALALADAMSGPAVTVTDEQIAELAAEFGEKGVVELTYQIGLENSRARMNSALGILDQGFTSGDACRVPIP</sequence>
<dbReference type="EMBL" id="FOWC01000003">
    <property type="protein sequence ID" value="SFO81160.1"/>
    <property type="molecule type" value="Genomic_DNA"/>
</dbReference>
<keyword evidence="3" id="KW-0575">Peroxidase</keyword>
<feature type="domain" description="Carboxymuconolactone decarboxylase-like" evidence="1">
    <location>
        <begin position="53"/>
        <end position="124"/>
    </location>
</feature>
<evidence type="ECO:0000259" key="1">
    <source>
        <dbReference type="Pfam" id="PF02627"/>
    </source>
</evidence>
<dbReference type="InterPro" id="IPR029032">
    <property type="entry name" value="AhpD-like"/>
</dbReference>
<dbReference type="OrthoDB" id="657225at2"/>
<dbReference type="SUPFAM" id="SSF69118">
    <property type="entry name" value="AhpD-like"/>
    <property type="match status" value="1"/>
</dbReference>
<keyword evidence="3" id="KW-0560">Oxidoreductase</keyword>
<accession>A0A1I5K802</accession>
<dbReference type="Proteomes" id="UP000199137">
    <property type="component" value="Unassembled WGS sequence"/>
</dbReference>
<gene>
    <name evidence="2" type="ORF">G3I59_22020</name>
    <name evidence="3" type="ORF">SAMN05421854_10373</name>
</gene>
<name>A0A1I5K802_9PSEU</name>
<reference evidence="2 5" key="2">
    <citation type="submission" date="2020-01" db="EMBL/GenBank/DDBJ databases">
        <title>Insect and environment-associated Actinomycetes.</title>
        <authorList>
            <person name="Currrie C."/>
            <person name="Chevrette M."/>
            <person name="Carlson C."/>
            <person name="Stubbendieck R."/>
            <person name="Wendt-Pienkowski E."/>
        </authorList>
    </citation>
    <scope>NUCLEOTIDE SEQUENCE [LARGE SCALE GENOMIC DNA]</scope>
    <source>
        <strain evidence="2 5">SID8386</strain>
    </source>
</reference>
<dbReference type="GO" id="GO:0051920">
    <property type="term" value="F:peroxiredoxin activity"/>
    <property type="evidence" value="ECO:0007669"/>
    <property type="project" value="InterPro"/>
</dbReference>
<reference evidence="3 4" key="1">
    <citation type="submission" date="2016-10" db="EMBL/GenBank/DDBJ databases">
        <authorList>
            <person name="de Groot N.N."/>
        </authorList>
    </citation>
    <scope>NUCLEOTIDE SEQUENCE [LARGE SCALE GENOMIC DNA]</scope>
    <source>
        <strain evidence="3 4">DSM 44637</strain>
    </source>
</reference>
<dbReference type="STRING" id="112413.SAMN05421854_10373"/>
<evidence type="ECO:0000313" key="5">
    <source>
        <dbReference type="Proteomes" id="UP000470404"/>
    </source>
</evidence>
<dbReference type="AlphaFoldDB" id="A0A1I5K802"/>
<protein>
    <submittedName>
        <fullName evidence="3">Alkylhydroperoxidase AhpD family core domain-containing protein</fullName>
    </submittedName>
    <submittedName>
        <fullName evidence="2">Carboxymuconolactone decarboxylase family protein</fullName>
    </submittedName>
</protein>
<dbReference type="PANTHER" id="PTHR34846">
    <property type="entry name" value="4-CARBOXYMUCONOLACTONE DECARBOXYLASE FAMILY PROTEIN (AFU_ORTHOLOGUE AFUA_6G11590)"/>
    <property type="match status" value="1"/>
</dbReference>
<dbReference type="RefSeq" id="WP_067586432.1">
    <property type="nucleotide sequence ID" value="NZ_FOWC01000003.1"/>
</dbReference>
<dbReference type="Pfam" id="PF02627">
    <property type="entry name" value="CMD"/>
    <property type="match status" value="1"/>
</dbReference>
<evidence type="ECO:0000313" key="4">
    <source>
        <dbReference type="Proteomes" id="UP000199137"/>
    </source>
</evidence>
<dbReference type="InterPro" id="IPR003779">
    <property type="entry name" value="CMD-like"/>
</dbReference>